<dbReference type="InterPro" id="IPR034593">
    <property type="entry name" value="DgoD-like"/>
</dbReference>
<dbReference type="SMART" id="SM00922">
    <property type="entry name" value="MR_MLE"/>
    <property type="match status" value="1"/>
</dbReference>
<keyword evidence="1" id="KW-0456">Lyase</keyword>
<evidence type="ECO:0000256" key="1">
    <source>
        <dbReference type="ARBA" id="ARBA00023239"/>
    </source>
</evidence>
<dbReference type="PANTHER" id="PTHR48080">
    <property type="entry name" value="D-GALACTONATE DEHYDRATASE-RELATED"/>
    <property type="match status" value="1"/>
</dbReference>
<dbReference type="SFLD" id="SFLDS00001">
    <property type="entry name" value="Enolase"/>
    <property type="match status" value="1"/>
</dbReference>
<dbReference type="Pfam" id="PF13378">
    <property type="entry name" value="MR_MLE_C"/>
    <property type="match status" value="1"/>
</dbReference>
<dbReference type="Proteomes" id="UP000178606">
    <property type="component" value="Unassembled WGS sequence"/>
</dbReference>
<feature type="domain" description="Mandelate racemase/muconate lactonizing enzyme C-terminal" evidence="2">
    <location>
        <begin position="125"/>
        <end position="230"/>
    </location>
</feature>
<evidence type="ECO:0000313" key="4">
    <source>
        <dbReference type="Proteomes" id="UP000178606"/>
    </source>
</evidence>
<proteinExistence type="predicted"/>
<gene>
    <name evidence="3" type="ORF">A3F84_21120</name>
</gene>
<dbReference type="PANTHER" id="PTHR48080:SF2">
    <property type="entry name" value="D-GALACTONATE DEHYDRATASE"/>
    <property type="match status" value="1"/>
</dbReference>
<evidence type="ECO:0000259" key="2">
    <source>
        <dbReference type="SMART" id="SM00922"/>
    </source>
</evidence>
<dbReference type="GO" id="GO:0009063">
    <property type="term" value="P:amino acid catabolic process"/>
    <property type="evidence" value="ECO:0007669"/>
    <property type="project" value="InterPro"/>
</dbReference>
<accession>A0A1F6CBI4</accession>
<dbReference type="AlphaFoldDB" id="A0A1F6CBI4"/>
<name>A0A1F6CBI4_HANXR</name>
<comment type="caution">
    <text evidence="3">The sequence shown here is derived from an EMBL/GenBank/DDBJ whole genome shotgun (WGS) entry which is preliminary data.</text>
</comment>
<dbReference type="InterPro" id="IPR029017">
    <property type="entry name" value="Enolase-like_N"/>
</dbReference>
<evidence type="ECO:0000313" key="3">
    <source>
        <dbReference type="EMBL" id="OGG46574.1"/>
    </source>
</evidence>
<reference evidence="3 4" key="1">
    <citation type="journal article" date="2016" name="Nat. Commun.">
        <title>Thousands of microbial genomes shed light on interconnected biogeochemical processes in an aquifer system.</title>
        <authorList>
            <person name="Anantharaman K."/>
            <person name="Brown C.T."/>
            <person name="Hug L.A."/>
            <person name="Sharon I."/>
            <person name="Castelle C.J."/>
            <person name="Probst A.J."/>
            <person name="Thomas B.C."/>
            <person name="Singh A."/>
            <person name="Wilkins M.J."/>
            <person name="Karaoz U."/>
            <person name="Brodie E.L."/>
            <person name="Williams K.H."/>
            <person name="Hubbard S.S."/>
            <person name="Banfield J.F."/>
        </authorList>
    </citation>
    <scope>NUCLEOTIDE SEQUENCE [LARGE SCALE GENOMIC DNA]</scope>
    <source>
        <strain evidence="4">RIFCSPLOWO2_12_FULL_64_10</strain>
    </source>
</reference>
<dbReference type="NCBIfam" id="NF010624">
    <property type="entry name" value="PRK14017.1"/>
    <property type="match status" value="1"/>
</dbReference>
<dbReference type="EMBL" id="MFKF01000300">
    <property type="protein sequence ID" value="OGG46574.1"/>
    <property type="molecule type" value="Genomic_DNA"/>
</dbReference>
<dbReference type="InterPro" id="IPR029065">
    <property type="entry name" value="Enolase_C-like"/>
</dbReference>
<dbReference type="SFLD" id="SFLDG00179">
    <property type="entry name" value="mandelate_racemase"/>
    <property type="match status" value="1"/>
</dbReference>
<dbReference type="Gene3D" id="3.30.390.10">
    <property type="entry name" value="Enolase-like, N-terminal domain"/>
    <property type="match status" value="1"/>
</dbReference>
<dbReference type="GO" id="GO:0016829">
    <property type="term" value="F:lyase activity"/>
    <property type="evidence" value="ECO:0007669"/>
    <property type="project" value="UniProtKB-KW"/>
</dbReference>
<dbReference type="SUPFAM" id="SSF51604">
    <property type="entry name" value="Enolase C-terminal domain-like"/>
    <property type="match status" value="1"/>
</dbReference>
<dbReference type="PROSITE" id="PS00908">
    <property type="entry name" value="MR_MLE_1"/>
    <property type="match status" value="1"/>
</dbReference>
<dbReference type="InterPro" id="IPR018110">
    <property type="entry name" value="Mandel_Rmase/mucon_lact_enz_CS"/>
</dbReference>
<dbReference type="InterPro" id="IPR013342">
    <property type="entry name" value="Mandelate_racemase_C"/>
</dbReference>
<sequence length="372" mass="40937">MKITGFEVIPLKGPTTILKVTTDEGITGWGEPLDYGHGGGGAQAIRQMAEYLTGKDPRQVEDHWQQLYRETYSRDMPIWLGALSGIEQALWDILGKSLNVPVWRLLGGSLRDRIRVYAHYGGETPEACAQNARGCVARGFTAIKTTPFGAARAIENLQFVEEAVAKVAAVREAVGSRVDILLDFHRRLTPAMSIRMLKALEPYHIMFAEEPCHPENDDALLNIARSTATPIATGERHTTRWGFREIIEKEAAAVLQPDIRHSGGISELRKIAAMAEVHYIHLAPHSAAGAVGVAASIQVDATIPNFLIQEYGGGNGEGLFKKPLTLKDGHIELPQGPGLGFEVDEAALKDWREGEPYRRQMWRHEDGSVADH</sequence>
<dbReference type="InterPro" id="IPR013341">
    <property type="entry name" value="Mandelate_racemase_N_dom"/>
</dbReference>
<organism evidence="3 4">
    <name type="scientific">Handelsmanbacteria sp. (strain RIFCSPLOWO2_12_FULL_64_10)</name>
    <dbReference type="NCBI Taxonomy" id="1817868"/>
    <lineage>
        <taxon>Bacteria</taxon>
        <taxon>Candidatus Handelsmaniibacteriota</taxon>
    </lineage>
</organism>
<dbReference type="InterPro" id="IPR036849">
    <property type="entry name" value="Enolase-like_C_sf"/>
</dbReference>
<dbReference type="Gene3D" id="3.20.20.120">
    <property type="entry name" value="Enolase-like C-terminal domain"/>
    <property type="match status" value="1"/>
</dbReference>
<dbReference type="SUPFAM" id="SSF54826">
    <property type="entry name" value="Enolase N-terminal domain-like"/>
    <property type="match status" value="1"/>
</dbReference>
<dbReference type="Pfam" id="PF02746">
    <property type="entry name" value="MR_MLE_N"/>
    <property type="match status" value="1"/>
</dbReference>
<protein>
    <recommendedName>
        <fullName evidence="2">Mandelate racemase/muconate lactonizing enzyme C-terminal domain-containing protein</fullName>
    </recommendedName>
</protein>